<evidence type="ECO:0000256" key="2">
    <source>
        <dbReference type="ARBA" id="ARBA00007635"/>
    </source>
</evidence>
<comment type="caution">
    <text evidence="8">The sequence shown here is derived from an EMBL/GenBank/DDBJ whole genome shotgun (WGS) entry which is preliminary data.</text>
</comment>
<dbReference type="Pfam" id="PF00892">
    <property type="entry name" value="EamA"/>
    <property type="match status" value="2"/>
</dbReference>
<evidence type="ECO:0000313" key="8">
    <source>
        <dbReference type="EMBL" id="CAK9176636.1"/>
    </source>
</evidence>
<feature type="domain" description="EamA" evidence="7">
    <location>
        <begin position="181"/>
        <end position="319"/>
    </location>
</feature>
<accession>A0ABC8U582</accession>
<dbReference type="SUPFAM" id="SSF103481">
    <property type="entry name" value="Multidrug resistance efflux transporter EmrE"/>
    <property type="match status" value="2"/>
</dbReference>
<feature type="transmembrane region" description="Helical" evidence="6">
    <location>
        <begin position="68"/>
        <end position="92"/>
    </location>
</feature>
<feature type="domain" description="EamA" evidence="7">
    <location>
        <begin position="7"/>
        <end position="145"/>
    </location>
</feature>
<evidence type="ECO:0000256" key="3">
    <source>
        <dbReference type="ARBA" id="ARBA00022692"/>
    </source>
</evidence>
<organism evidence="8 9">
    <name type="scientific">Ilex paraguariensis</name>
    <name type="common">yerba mate</name>
    <dbReference type="NCBI Taxonomy" id="185542"/>
    <lineage>
        <taxon>Eukaryota</taxon>
        <taxon>Viridiplantae</taxon>
        <taxon>Streptophyta</taxon>
        <taxon>Embryophyta</taxon>
        <taxon>Tracheophyta</taxon>
        <taxon>Spermatophyta</taxon>
        <taxon>Magnoliopsida</taxon>
        <taxon>eudicotyledons</taxon>
        <taxon>Gunneridae</taxon>
        <taxon>Pentapetalae</taxon>
        <taxon>asterids</taxon>
        <taxon>campanulids</taxon>
        <taxon>Aquifoliales</taxon>
        <taxon>Aquifoliaceae</taxon>
        <taxon>Ilex</taxon>
    </lineage>
</organism>
<feature type="transmembrane region" description="Helical" evidence="6">
    <location>
        <begin position="7"/>
        <end position="28"/>
    </location>
</feature>
<gene>
    <name evidence="8" type="ORF">ILEXP_LOCUS46493</name>
</gene>
<feature type="transmembrane region" description="Helical" evidence="6">
    <location>
        <begin position="130"/>
        <end position="149"/>
    </location>
</feature>
<keyword evidence="3 6" id="KW-0812">Transmembrane</keyword>
<dbReference type="GO" id="GO:0016020">
    <property type="term" value="C:membrane"/>
    <property type="evidence" value="ECO:0007669"/>
    <property type="project" value="UniProtKB-SubCell"/>
</dbReference>
<evidence type="ECO:0000256" key="6">
    <source>
        <dbReference type="RuleBase" id="RU363077"/>
    </source>
</evidence>
<dbReference type="AlphaFoldDB" id="A0ABC8U582"/>
<dbReference type="InterPro" id="IPR037185">
    <property type="entry name" value="EmrE-like"/>
</dbReference>
<keyword evidence="5 6" id="KW-0472">Membrane</keyword>
<feature type="transmembrane region" description="Helical" evidence="6">
    <location>
        <begin position="211"/>
        <end position="231"/>
    </location>
</feature>
<feature type="transmembrane region" description="Helical" evidence="6">
    <location>
        <begin position="98"/>
        <end position="118"/>
    </location>
</feature>
<evidence type="ECO:0000259" key="7">
    <source>
        <dbReference type="Pfam" id="PF00892"/>
    </source>
</evidence>
<dbReference type="Proteomes" id="UP001642360">
    <property type="component" value="Unassembled WGS sequence"/>
</dbReference>
<feature type="transmembrane region" description="Helical" evidence="6">
    <location>
        <begin position="178"/>
        <end position="199"/>
    </location>
</feature>
<feature type="transmembrane region" description="Helical" evidence="6">
    <location>
        <begin position="243"/>
        <end position="264"/>
    </location>
</feature>
<evidence type="ECO:0000256" key="5">
    <source>
        <dbReference type="ARBA" id="ARBA00023136"/>
    </source>
</evidence>
<feature type="transmembrane region" description="Helical" evidence="6">
    <location>
        <begin position="302"/>
        <end position="321"/>
    </location>
</feature>
<dbReference type="InterPro" id="IPR000620">
    <property type="entry name" value="EamA_dom"/>
</dbReference>
<dbReference type="EMBL" id="CAUOFW020006860">
    <property type="protein sequence ID" value="CAK9176636.1"/>
    <property type="molecule type" value="Genomic_DNA"/>
</dbReference>
<evidence type="ECO:0000313" key="9">
    <source>
        <dbReference type="Proteomes" id="UP001642360"/>
    </source>
</evidence>
<name>A0ABC8U582_9AQUA</name>
<dbReference type="InterPro" id="IPR030184">
    <property type="entry name" value="WAT1-related"/>
</dbReference>
<evidence type="ECO:0000256" key="4">
    <source>
        <dbReference type="ARBA" id="ARBA00022989"/>
    </source>
</evidence>
<comment type="similarity">
    <text evidence="2 6">Belongs to the drug/metabolite transporter (DMT) superfamily. Plant drug/metabolite exporter (P-DME) (TC 2.A.7.4) family.</text>
</comment>
<feature type="transmembrane region" description="Helical" evidence="6">
    <location>
        <begin position="34"/>
        <end position="56"/>
    </location>
</feature>
<protein>
    <recommendedName>
        <fullName evidence="6">WAT1-related protein</fullName>
    </recommendedName>
</protein>
<proteinExistence type="inferred from homology"/>
<dbReference type="PANTHER" id="PTHR31218">
    <property type="entry name" value="WAT1-RELATED PROTEIN"/>
    <property type="match status" value="1"/>
</dbReference>
<sequence length="359" mass="39646">MDAKKPYLAVILIQSIYGGMFLLSKAAFDVGMNPFVFVFYRQAAATLFLAPLAVFFEWKTAPPLSFSCFWKIFMLSVCGITLSLNIYGVALIYTSATLAAATTNCLPVITFFLAVLFGLEMVKLRTIPGLVKLTGIVICLFGAATIALYRGPYLKLLLHHHLLGHYSQQPVYVPSSKAWAKGVFLMLLSNTFWGLWLVLQGRVLKSYPSKLLSTTLQCFLSTIQSFVIAISLERDPYQWKLGWNVRLFSVAYCGVVVTGVTFYLQAWVVEKKGPVFLAMSTPLTLIFTIISSALLLGEIISLGSVFGGILLVGGLYCVLWGKSKEQQMDEGVCSRNDAEKECPISNKLVSTQRSSPFNV</sequence>
<comment type="subcellular location">
    <subcellularLocation>
        <location evidence="1 6">Membrane</location>
        <topology evidence="1 6">Multi-pass membrane protein</topology>
    </subcellularLocation>
</comment>
<feature type="transmembrane region" description="Helical" evidence="6">
    <location>
        <begin position="276"/>
        <end position="296"/>
    </location>
</feature>
<keyword evidence="9" id="KW-1185">Reference proteome</keyword>
<reference evidence="8 9" key="1">
    <citation type="submission" date="2024-02" db="EMBL/GenBank/DDBJ databases">
        <authorList>
            <person name="Vignale AGUSTIN F."/>
            <person name="Sosa J E."/>
            <person name="Modenutti C."/>
        </authorList>
    </citation>
    <scope>NUCLEOTIDE SEQUENCE [LARGE SCALE GENOMIC DNA]</scope>
</reference>
<evidence type="ECO:0000256" key="1">
    <source>
        <dbReference type="ARBA" id="ARBA00004141"/>
    </source>
</evidence>
<keyword evidence="4 6" id="KW-1133">Transmembrane helix</keyword>